<keyword evidence="1" id="KW-0812">Transmembrane</keyword>
<reference evidence="2" key="1">
    <citation type="submission" date="2018-06" db="EMBL/GenBank/DDBJ databases">
        <authorList>
            <person name="Zhirakovskaya E."/>
        </authorList>
    </citation>
    <scope>NUCLEOTIDE SEQUENCE</scope>
</reference>
<evidence type="ECO:0000256" key="1">
    <source>
        <dbReference type="SAM" id="Phobius"/>
    </source>
</evidence>
<dbReference type="AlphaFoldDB" id="A0A3B0WG51"/>
<keyword evidence="1" id="KW-0472">Membrane</keyword>
<accession>A0A3B0WG51</accession>
<keyword evidence="1" id="KW-1133">Transmembrane helix</keyword>
<gene>
    <name evidence="2" type="ORF">MNBD_DELTA03-146</name>
</gene>
<proteinExistence type="predicted"/>
<sequence>MTINILLKSIGVLLLFFITYKIVNIKSSIVIRRRPVSR</sequence>
<name>A0A3B0WG51_9ZZZZ</name>
<protein>
    <submittedName>
        <fullName evidence="2">Uncharacterized protein</fullName>
    </submittedName>
</protein>
<feature type="non-terminal residue" evidence="2">
    <location>
        <position position="38"/>
    </location>
</feature>
<evidence type="ECO:0000313" key="2">
    <source>
        <dbReference type="EMBL" id="VAW42584.1"/>
    </source>
</evidence>
<organism evidence="2">
    <name type="scientific">hydrothermal vent metagenome</name>
    <dbReference type="NCBI Taxonomy" id="652676"/>
    <lineage>
        <taxon>unclassified sequences</taxon>
        <taxon>metagenomes</taxon>
        <taxon>ecological metagenomes</taxon>
    </lineage>
</organism>
<feature type="transmembrane region" description="Helical" evidence="1">
    <location>
        <begin position="6"/>
        <end position="23"/>
    </location>
</feature>
<dbReference type="EMBL" id="UOEX01000458">
    <property type="protein sequence ID" value="VAW42584.1"/>
    <property type="molecule type" value="Genomic_DNA"/>
</dbReference>